<feature type="compositionally biased region" description="Low complexity" evidence="1">
    <location>
        <begin position="460"/>
        <end position="493"/>
    </location>
</feature>
<feature type="region of interest" description="Disordered" evidence="1">
    <location>
        <begin position="551"/>
        <end position="585"/>
    </location>
</feature>
<feature type="compositionally biased region" description="Low complexity" evidence="1">
    <location>
        <begin position="419"/>
        <end position="434"/>
    </location>
</feature>
<feature type="compositionally biased region" description="Basic and acidic residues" evidence="1">
    <location>
        <begin position="317"/>
        <end position="327"/>
    </location>
</feature>
<feature type="compositionally biased region" description="Basic and acidic residues" evidence="1">
    <location>
        <begin position="551"/>
        <end position="567"/>
    </location>
</feature>
<dbReference type="Proteomes" id="UP000054383">
    <property type="component" value="Unassembled WGS sequence"/>
</dbReference>
<dbReference type="OMA" id="HSERKDI"/>
<dbReference type="OrthoDB" id="5386674at2759"/>
<feature type="region of interest" description="Disordered" evidence="1">
    <location>
        <begin position="1"/>
        <end position="165"/>
    </location>
</feature>
<feature type="compositionally biased region" description="Basic residues" evidence="1">
    <location>
        <begin position="64"/>
        <end position="73"/>
    </location>
</feature>
<proteinExistence type="predicted"/>
<reference evidence="2 3" key="1">
    <citation type="submission" date="2015-04" db="EMBL/GenBank/DDBJ databases">
        <authorList>
            <person name="Syromyatnikov M.Y."/>
            <person name="Popov V.N."/>
        </authorList>
    </citation>
    <scope>NUCLEOTIDE SEQUENCE [LARGE SCALE GENOMIC DNA]</scope>
    <source>
        <strain evidence="2">WF-38-12</strain>
    </source>
</reference>
<keyword evidence="3" id="KW-1185">Reference proteome</keyword>
<organism evidence="2 3">
    <name type="scientific">Talaromyces islandicus</name>
    <name type="common">Penicillium islandicum</name>
    <dbReference type="NCBI Taxonomy" id="28573"/>
    <lineage>
        <taxon>Eukaryota</taxon>
        <taxon>Fungi</taxon>
        <taxon>Dikarya</taxon>
        <taxon>Ascomycota</taxon>
        <taxon>Pezizomycotina</taxon>
        <taxon>Eurotiomycetes</taxon>
        <taxon>Eurotiomycetidae</taxon>
        <taxon>Eurotiales</taxon>
        <taxon>Trichocomaceae</taxon>
        <taxon>Talaromyces</taxon>
        <taxon>Talaromyces sect. Islandici</taxon>
    </lineage>
</organism>
<gene>
    <name evidence="2" type="ORF">PISL3812_08561</name>
</gene>
<feature type="compositionally biased region" description="Basic and acidic residues" evidence="1">
    <location>
        <begin position="385"/>
        <end position="402"/>
    </location>
</feature>
<evidence type="ECO:0000256" key="1">
    <source>
        <dbReference type="SAM" id="MobiDB-lite"/>
    </source>
</evidence>
<dbReference type="EMBL" id="CVMT01000010">
    <property type="protein sequence ID" value="CRG91512.1"/>
    <property type="molecule type" value="Genomic_DNA"/>
</dbReference>
<feature type="region of interest" description="Disordered" evidence="1">
    <location>
        <begin position="252"/>
        <end position="506"/>
    </location>
</feature>
<feature type="compositionally biased region" description="Polar residues" evidence="1">
    <location>
        <begin position="568"/>
        <end position="585"/>
    </location>
</feature>
<protein>
    <submittedName>
        <fullName evidence="2">Uncharacterized protein</fullName>
    </submittedName>
</protein>
<sequence>MEQVPRPRRFSFSLRQQKQQDDPPKAEPLEVTTIGYPIDALPLYIEKTQPTSMERREICVSPTWKKKAPKSRGRSQSVPPIMGEGRQTSRRLVKKQPPAKQQQRSRRESTASSGNNNNDDNDKDNDNAPRFGLISSISTRIRSRRPSISRNATTDGYLPALHGPRQSDELNAIPAPRMSATLPPGFGATITRDLRQAPGPVLAAPHPRGQDREAGQINGYAEGYSGLDTGPRLRRAGAHINNPLSDEVNHGNIITNGAHLDTPNTRPIKKHSERKDITIPDSLRIGGSKKIEPGPKSPKRARPKGPNNPPNYSLPKQKQEQTHHTCKDCQQNISRAAENRESQNITQNTGNQNETDISTPTSPQNPIATSPKPRKASWPLSSKTNPEKEETTGKPDESKKESVSTPNTTKRLSPLQLPTTSRDSTTNDSSASSTLVADSPALSTPPVADALPKTTNQEKSGPASTDSSSSARNSATTSAISPISPISPRSPAAVAQAKEKVPRNTMTPRQDKYLAKIFVVCCQCNFWHDIPSALYAKMIIPEQLLFTEQRPESGAEKRLSGQKRDSAAKNQPVSSPRNSPETTPDNTVQCCWCSHPMAKACCTGWTTMVHLLEKHH</sequence>
<evidence type="ECO:0000313" key="3">
    <source>
        <dbReference type="Proteomes" id="UP000054383"/>
    </source>
</evidence>
<accession>A0A0U1M826</accession>
<feature type="compositionally biased region" description="Polar residues" evidence="1">
    <location>
        <begin position="342"/>
        <end position="368"/>
    </location>
</feature>
<dbReference type="AlphaFoldDB" id="A0A0U1M826"/>
<evidence type="ECO:0000313" key="2">
    <source>
        <dbReference type="EMBL" id="CRG91512.1"/>
    </source>
</evidence>
<feature type="compositionally biased region" description="Basic and acidic residues" evidence="1">
    <location>
        <begin position="18"/>
        <end position="28"/>
    </location>
</feature>
<name>A0A0U1M826_TALIS</name>